<evidence type="ECO:0000313" key="3">
    <source>
        <dbReference type="Proteomes" id="UP000324222"/>
    </source>
</evidence>
<proteinExistence type="predicted"/>
<dbReference type="Proteomes" id="UP000324222">
    <property type="component" value="Unassembled WGS sequence"/>
</dbReference>
<dbReference type="AlphaFoldDB" id="A0A5B7EDJ8"/>
<comment type="caution">
    <text evidence="2">The sequence shown here is derived from an EMBL/GenBank/DDBJ whole genome shotgun (WGS) entry which is preliminary data.</text>
</comment>
<sequence length="226" mass="25067">MWVGTEECINKASELRMMQLVVVVPTDNTLPFRLVMAPTTEAAVALLFSFSSPPERSMHFKTNRKECEATSHHTMLSCVTSTLVHLYSVLMPHVLQMSSNEYSKIAGHFCTSVRTSTPPYLQTTKRALCLSPKLHLLTTTHTPTNWCIYSTCQMFWLARTFGNEGHILRCGNKFWRFTANMASTSTTGGTGGGKDNGGGGKDESGRGKRARDHQVAPLSASYKWIL</sequence>
<keyword evidence="3" id="KW-1185">Reference proteome</keyword>
<organism evidence="2 3">
    <name type="scientific">Portunus trituberculatus</name>
    <name type="common">Swimming crab</name>
    <name type="synonym">Neptunus trituberculatus</name>
    <dbReference type="NCBI Taxonomy" id="210409"/>
    <lineage>
        <taxon>Eukaryota</taxon>
        <taxon>Metazoa</taxon>
        <taxon>Ecdysozoa</taxon>
        <taxon>Arthropoda</taxon>
        <taxon>Crustacea</taxon>
        <taxon>Multicrustacea</taxon>
        <taxon>Malacostraca</taxon>
        <taxon>Eumalacostraca</taxon>
        <taxon>Eucarida</taxon>
        <taxon>Decapoda</taxon>
        <taxon>Pleocyemata</taxon>
        <taxon>Brachyura</taxon>
        <taxon>Eubrachyura</taxon>
        <taxon>Portunoidea</taxon>
        <taxon>Portunidae</taxon>
        <taxon>Portuninae</taxon>
        <taxon>Portunus</taxon>
    </lineage>
</organism>
<feature type="region of interest" description="Disordered" evidence="1">
    <location>
        <begin position="185"/>
        <end position="215"/>
    </location>
</feature>
<name>A0A5B7EDJ8_PORTR</name>
<accession>A0A5B7EDJ8</accession>
<feature type="compositionally biased region" description="Gly residues" evidence="1">
    <location>
        <begin position="188"/>
        <end position="199"/>
    </location>
</feature>
<evidence type="ECO:0000313" key="2">
    <source>
        <dbReference type="EMBL" id="MPC32221.1"/>
    </source>
</evidence>
<dbReference type="EMBL" id="VSRR010002587">
    <property type="protein sequence ID" value="MPC32221.1"/>
    <property type="molecule type" value="Genomic_DNA"/>
</dbReference>
<gene>
    <name evidence="2" type="ORF">E2C01_025528</name>
</gene>
<evidence type="ECO:0000256" key="1">
    <source>
        <dbReference type="SAM" id="MobiDB-lite"/>
    </source>
</evidence>
<reference evidence="2 3" key="1">
    <citation type="submission" date="2019-05" db="EMBL/GenBank/DDBJ databases">
        <title>Another draft genome of Portunus trituberculatus and its Hox gene families provides insights of decapod evolution.</title>
        <authorList>
            <person name="Jeong J.-H."/>
            <person name="Song I."/>
            <person name="Kim S."/>
            <person name="Choi T."/>
            <person name="Kim D."/>
            <person name="Ryu S."/>
            <person name="Kim W."/>
        </authorList>
    </citation>
    <scope>NUCLEOTIDE SEQUENCE [LARGE SCALE GENOMIC DNA]</scope>
    <source>
        <tissue evidence="2">Muscle</tissue>
    </source>
</reference>
<protein>
    <submittedName>
        <fullName evidence="2">Uncharacterized protein</fullName>
    </submittedName>
</protein>